<gene>
    <name evidence="2" type="ORF">PLOB_00036951</name>
</gene>
<feature type="non-terminal residue" evidence="2">
    <location>
        <position position="143"/>
    </location>
</feature>
<evidence type="ECO:0000256" key="1">
    <source>
        <dbReference type="SAM" id="MobiDB-lite"/>
    </source>
</evidence>
<comment type="caution">
    <text evidence="2">The sequence shown here is derived from an EMBL/GenBank/DDBJ whole genome shotgun (WGS) entry which is preliminary data.</text>
</comment>
<evidence type="ECO:0000313" key="3">
    <source>
        <dbReference type="Proteomes" id="UP001159405"/>
    </source>
</evidence>
<dbReference type="EMBL" id="CALNXK010000053">
    <property type="protein sequence ID" value="CAH3133643.1"/>
    <property type="molecule type" value="Genomic_DNA"/>
</dbReference>
<name>A0ABN8P4L3_9CNID</name>
<feature type="non-terminal residue" evidence="2">
    <location>
        <position position="1"/>
    </location>
</feature>
<sequence>TEQAAREHRVEGRLRNANKQLHEYVTSPLQVKEVKQDQLRTEIKLDVLTTLSRRLQELYTGALGMLAEAVKCSEDLRKDFHDLTYHGLRAEHYELVYRVKDLESAQEEMSEEEKKKYDRLQSYQRGRQSQVERLDRLWKSFFS</sequence>
<proteinExistence type="predicted"/>
<accession>A0ABN8P4L3</accession>
<evidence type="ECO:0000313" key="2">
    <source>
        <dbReference type="EMBL" id="CAH3133643.1"/>
    </source>
</evidence>
<keyword evidence="3" id="KW-1185">Reference proteome</keyword>
<feature type="region of interest" description="Disordered" evidence="1">
    <location>
        <begin position="108"/>
        <end position="128"/>
    </location>
</feature>
<organism evidence="2 3">
    <name type="scientific">Porites lobata</name>
    <dbReference type="NCBI Taxonomy" id="104759"/>
    <lineage>
        <taxon>Eukaryota</taxon>
        <taxon>Metazoa</taxon>
        <taxon>Cnidaria</taxon>
        <taxon>Anthozoa</taxon>
        <taxon>Hexacorallia</taxon>
        <taxon>Scleractinia</taxon>
        <taxon>Fungiina</taxon>
        <taxon>Poritidae</taxon>
        <taxon>Porites</taxon>
    </lineage>
</organism>
<protein>
    <submittedName>
        <fullName evidence="2">Uncharacterized protein</fullName>
    </submittedName>
</protein>
<dbReference type="Proteomes" id="UP001159405">
    <property type="component" value="Unassembled WGS sequence"/>
</dbReference>
<reference evidence="2 3" key="1">
    <citation type="submission" date="2022-05" db="EMBL/GenBank/DDBJ databases">
        <authorList>
            <consortium name="Genoscope - CEA"/>
            <person name="William W."/>
        </authorList>
    </citation>
    <scope>NUCLEOTIDE SEQUENCE [LARGE SCALE GENOMIC DNA]</scope>
</reference>